<name>A0A481Z2M2_9VIRU</name>
<dbReference type="Pfam" id="PF03747">
    <property type="entry name" value="ADP_ribosyl_GH"/>
    <property type="match status" value="1"/>
</dbReference>
<dbReference type="Gene3D" id="1.10.4080.10">
    <property type="entry name" value="ADP-ribosylation/Crystallin J1"/>
    <property type="match status" value="1"/>
</dbReference>
<organism evidence="1">
    <name type="scientific">Pithovirus LCPAC101</name>
    <dbReference type="NCBI Taxonomy" id="2506586"/>
    <lineage>
        <taxon>Viruses</taxon>
        <taxon>Pithoviruses</taxon>
    </lineage>
</organism>
<gene>
    <name evidence="1" type="ORF">LCPAC101_02870</name>
</gene>
<dbReference type="EMBL" id="MK500453">
    <property type="protein sequence ID" value="QBK90002.1"/>
    <property type="molecule type" value="Genomic_DNA"/>
</dbReference>
<reference evidence="1" key="1">
    <citation type="journal article" date="2019" name="MBio">
        <title>Virus Genomes from Deep Sea Sediments Expand the Ocean Megavirome and Support Independent Origins of Viral Gigantism.</title>
        <authorList>
            <person name="Backstrom D."/>
            <person name="Yutin N."/>
            <person name="Jorgensen S.L."/>
            <person name="Dharamshi J."/>
            <person name="Homa F."/>
            <person name="Zaremba-Niedwiedzka K."/>
            <person name="Spang A."/>
            <person name="Wolf Y.I."/>
            <person name="Koonin E.V."/>
            <person name="Ettema T.J."/>
        </authorList>
    </citation>
    <scope>NUCLEOTIDE SEQUENCE</scope>
</reference>
<proteinExistence type="predicted"/>
<dbReference type="InterPro" id="IPR005502">
    <property type="entry name" value="Ribosyl_crysJ1"/>
</dbReference>
<sequence>MDMHDTQMRHDRLLGMIVGGYLGEALGAPFKYLDYTISNVSDTQLVPNTSEHNKMYNVSIPTKYEDYDGKLEYGILHPYSKNVNSPRIYPVGSITDSSVFTNNLLSSLTLQKSYKIDDVLSRYLRMSLHNPMIDSHSRKVFNYKTINGYYKSKSKSNDNDHTYSSLSRCSPLLIYDYNSKYIVDDAKLSHTHKLNEHINKIYISSLRNIIEGDYKYTVLDKALLYVDNMEQSQEKRELNLALEQAKMNIIRNVKTNIPNSTRSDRKNVLHPFYSAYWSLYNHESYSESMKNVLMLGGNTDTNMKVSGEMIGLYEGYTRLLTYGNMKNNIKTLFEINKYYLRNIDDKISIMNELYEK</sequence>
<dbReference type="SUPFAM" id="SSF101478">
    <property type="entry name" value="ADP-ribosylglycohydrolase"/>
    <property type="match status" value="1"/>
</dbReference>
<protein>
    <submittedName>
        <fullName evidence="1">ADP-ribosylglycohydrolase</fullName>
    </submittedName>
</protein>
<dbReference type="InterPro" id="IPR036705">
    <property type="entry name" value="Ribosyl_crysJ1_sf"/>
</dbReference>
<accession>A0A481Z2M2</accession>
<dbReference type="GO" id="GO:0016787">
    <property type="term" value="F:hydrolase activity"/>
    <property type="evidence" value="ECO:0007669"/>
    <property type="project" value="UniProtKB-KW"/>
</dbReference>
<keyword evidence="1" id="KW-0378">Hydrolase</keyword>
<evidence type="ECO:0000313" key="1">
    <source>
        <dbReference type="EMBL" id="QBK90002.1"/>
    </source>
</evidence>